<dbReference type="InterPro" id="IPR050253">
    <property type="entry name" value="Seed_Storage-Functional"/>
</dbReference>
<dbReference type="OrthoDB" id="1912756at2759"/>
<dbReference type="EMBL" id="RXIC02000021">
    <property type="protein sequence ID" value="KAB1218143.1"/>
    <property type="molecule type" value="Genomic_DNA"/>
</dbReference>
<dbReference type="PANTHER" id="PTHR31189:SF41">
    <property type="entry name" value="VICILIN C72"/>
    <property type="match status" value="1"/>
</dbReference>
<keyword evidence="4" id="KW-0732">Signal</keyword>
<feature type="domain" description="Cupin type-1" evidence="5">
    <location>
        <begin position="305"/>
        <end position="473"/>
    </location>
</feature>
<dbReference type="Gene3D" id="6.10.250.890">
    <property type="match status" value="2"/>
</dbReference>
<organism evidence="6 7">
    <name type="scientific">Morella rubra</name>
    <name type="common">Chinese bayberry</name>
    <dbReference type="NCBI Taxonomy" id="262757"/>
    <lineage>
        <taxon>Eukaryota</taxon>
        <taxon>Viridiplantae</taxon>
        <taxon>Streptophyta</taxon>
        <taxon>Embryophyta</taxon>
        <taxon>Tracheophyta</taxon>
        <taxon>Spermatophyta</taxon>
        <taxon>Magnoliopsida</taxon>
        <taxon>eudicotyledons</taxon>
        <taxon>Gunneridae</taxon>
        <taxon>Pentapetalae</taxon>
        <taxon>rosids</taxon>
        <taxon>fabids</taxon>
        <taxon>Fagales</taxon>
        <taxon>Myricaceae</taxon>
        <taxon>Morella</taxon>
    </lineage>
</organism>
<evidence type="ECO:0000313" key="7">
    <source>
        <dbReference type="Proteomes" id="UP000516437"/>
    </source>
</evidence>
<dbReference type="CDD" id="cd02244">
    <property type="entry name" value="cupin_7S_vicilin-like_N"/>
    <property type="match status" value="1"/>
</dbReference>
<dbReference type="CDD" id="cd02245">
    <property type="entry name" value="cupin_7S_vicilin-like_C"/>
    <property type="match status" value="1"/>
</dbReference>
<evidence type="ECO:0000256" key="2">
    <source>
        <dbReference type="ARBA" id="ARBA00023597"/>
    </source>
</evidence>
<feature type="signal peptide" evidence="4">
    <location>
        <begin position="1"/>
        <end position="24"/>
    </location>
</feature>
<dbReference type="GO" id="GO:0045735">
    <property type="term" value="F:nutrient reservoir activity"/>
    <property type="evidence" value="ECO:0007669"/>
    <property type="project" value="UniProtKB-KW"/>
</dbReference>
<dbReference type="InterPro" id="IPR014710">
    <property type="entry name" value="RmlC-like_jellyroll"/>
</dbReference>
<name>A0A6A1VZP4_9ROSI</name>
<protein>
    <submittedName>
        <fullName evidence="6">Vicilin-like antimicrobial peptides 2-1</fullName>
    </submittedName>
</protein>
<feature type="region of interest" description="Disordered" evidence="3">
    <location>
        <begin position="277"/>
        <end position="300"/>
    </location>
</feature>
<keyword evidence="1" id="KW-0758">Storage protein</keyword>
<dbReference type="PANTHER" id="PTHR31189">
    <property type="entry name" value="OS03G0336100 PROTEIN-RELATED"/>
    <property type="match status" value="1"/>
</dbReference>
<feature type="region of interest" description="Disordered" evidence="3">
    <location>
        <begin position="175"/>
        <end position="196"/>
    </location>
</feature>
<evidence type="ECO:0000313" key="6">
    <source>
        <dbReference type="EMBL" id="KAB1218143.1"/>
    </source>
</evidence>
<dbReference type="Proteomes" id="UP000516437">
    <property type="component" value="Chromosome 3"/>
</dbReference>
<feature type="region of interest" description="Disordered" evidence="3">
    <location>
        <begin position="115"/>
        <end position="137"/>
    </location>
</feature>
<keyword evidence="7" id="KW-1185">Reference proteome</keyword>
<keyword evidence="1" id="KW-0708">Seed storage protein</keyword>
<feature type="compositionally biased region" description="Low complexity" evidence="3">
    <location>
        <begin position="241"/>
        <end position="254"/>
    </location>
</feature>
<sequence length="727" mass="85879">MKARFPLFLFLSALFLASVCLSLGHETEEPGKELNQCLKQCPKNGDNNLNLACQKRCEEQLRERGRGGEDVEVVNPRDPRQQYEQCQERCERQDPRQQQQCRRRCERQYQEQQEREGRERRRGRDSDEDEENQRDPREQYRQCQQRCERQEHGQRQQQQCQRRCEERYEEEQRRERRRGRDGENSDENPRDPEQVKQRYEQCQRQCERQGRGQEQQVCRRRCEQQREREERESRRGRNQRDPQQQHQQCQRRCQVQEQTPQRQRQCQQRCERQYREQQRREWGREGSPHRESRGREEEQMRHNPFYFHAQRFQSAYRSEEGHVKYLERFTERTDLLRGIEDYRVVILDANPNTFMLPHHKDADCVLVVTSGRATINLVSQERRESYNLERGDVIRVPAGTTEYVTNQDSNERLQMVKLLQSVNTPGQFRDKSDQFVVLQEYYAAGAQHPESYLSAFSEDVLEAALNTRSDMLERFFDEQEQRDGVIVRASQEQLRALSRHAMSTGGRRGRGSSGGPISLKSQRPIYSNQYGKHYEACPEEHRQLQEMDVFVSCTDIKQGAMMVPHFNSRATVVLYVVEGNGHIEMACPRISSQSQQYRGRREYGEEEDESSGQYERVTARLSRGDVFVIPAGHPVAVVASRGQDLRLAGFGINAQNNQKNFLAGQDSIINQLEREAKELSFDMPREEIEELFGSQRESYFVPADRQSPRGRGRDHPLASILNFTGFF</sequence>
<gene>
    <name evidence="6" type="ORF">CJ030_MR3G014447</name>
</gene>
<dbReference type="Pfam" id="PF00190">
    <property type="entry name" value="Cupin_1"/>
    <property type="match status" value="2"/>
</dbReference>
<evidence type="ECO:0000256" key="1">
    <source>
        <dbReference type="ARBA" id="ARBA00023129"/>
    </source>
</evidence>
<feature type="region of interest" description="Disordered" evidence="3">
    <location>
        <begin position="229"/>
        <end position="254"/>
    </location>
</feature>
<dbReference type="SMART" id="SM00835">
    <property type="entry name" value="Cupin_1"/>
    <property type="match status" value="2"/>
</dbReference>
<evidence type="ECO:0000256" key="4">
    <source>
        <dbReference type="SAM" id="SignalP"/>
    </source>
</evidence>
<feature type="compositionally biased region" description="Basic and acidic residues" evidence="3">
    <location>
        <begin position="229"/>
        <end position="240"/>
    </location>
</feature>
<dbReference type="InterPro" id="IPR006792">
    <property type="entry name" value="Vicilin_N"/>
</dbReference>
<dbReference type="InterPro" id="IPR011051">
    <property type="entry name" value="RmlC_Cupin_sf"/>
</dbReference>
<proteinExistence type="inferred from homology"/>
<comment type="similarity">
    <text evidence="2">Belongs to the 7S seed storage protein family.</text>
</comment>
<feature type="region of interest" description="Disordered" evidence="3">
    <location>
        <begin position="500"/>
        <end position="522"/>
    </location>
</feature>
<feature type="domain" description="Cupin type-1" evidence="5">
    <location>
        <begin position="517"/>
        <end position="689"/>
    </location>
</feature>
<feature type="compositionally biased region" description="Basic and acidic residues" evidence="3">
    <location>
        <begin position="115"/>
        <end position="125"/>
    </location>
</feature>
<evidence type="ECO:0000256" key="3">
    <source>
        <dbReference type="SAM" id="MobiDB-lite"/>
    </source>
</evidence>
<dbReference type="AlphaFoldDB" id="A0A6A1VZP4"/>
<comment type="caution">
    <text evidence="6">The sequence shown here is derived from an EMBL/GenBank/DDBJ whole genome shotgun (WGS) entry which is preliminary data.</text>
</comment>
<reference evidence="6 7" key="1">
    <citation type="journal article" date="2019" name="Plant Biotechnol. J.">
        <title>The red bayberry genome and genetic basis of sex determination.</title>
        <authorList>
            <person name="Jia H.M."/>
            <person name="Jia H.J."/>
            <person name="Cai Q.L."/>
            <person name="Wang Y."/>
            <person name="Zhao H.B."/>
            <person name="Yang W.F."/>
            <person name="Wang G.Y."/>
            <person name="Li Y.H."/>
            <person name="Zhan D.L."/>
            <person name="Shen Y.T."/>
            <person name="Niu Q.F."/>
            <person name="Chang L."/>
            <person name="Qiu J."/>
            <person name="Zhao L."/>
            <person name="Xie H.B."/>
            <person name="Fu W.Y."/>
            <person name="Jin J."/>
            <person name="Li X.W."/>
            <person name="Jiao Y."/>
            <person name="Zhou C.C."/>
            <person name="Tu T."/>
            <person name="Chai C.Y."/>
            <person name="Gao J.L."/>
            <person name="Fan L.J."/>
            <person name="van de Weg E."/>
            <person name="Wang J.Y."/>
            <person name="Gao Z.S."/>
        </authorList>
    </citation>
    <scope>NUCLEOTIDE SEQUENCE [LARGE SCALE GENOMIC DNA]</scope>
    <source>
        <tissue evidence="6">Leaves</tissue>
    </source>
</reference>
<dbReference type="InterPro" id="IPR006045">
    <property type="entry name" value="Cupin_1"/>
</dbReference>
<dbReference type="Pfam" id="PF04702">
    <property type="entry name" value="Vicilin_N"/>
    <property type="match status" value="1"/>
</dbReference>
<dbReference type="SUPFAM" id="SSF51182">
    <property type="entry name" value="RmlC-like cupins"/>
    <property type="match status" value="2"/>
</dbReference>
<accession>A0A6A1VZP4</accession>
<feature type="chain" id="PRO_5025576882" evidence="4">
    <location>
        <begin position="25"/>
        <end position="727"/>
    </location>
</feature>
<evidence type="ECO:0000259" key="5">
    <source>
        <dbReference type="SMART" id="SM00835"/>
    </source>
</evidence>
<dbReference type="Gene3D" id="2.60.120.10">
    <property type="entry name" value="Jelly Rolls"/>
    <property type="match status" value="2"/>
</dbReference>